<comment type="caution">
    <text evidence="7">The sequence shown here is derived from an EMBL/GenBank/DDBJ whole genome shotgun (WGS) entry which is preliminary data.</text>
</comment>
<dbReference type="PROSITE" id="PS51790">
    <property type="entry name" value="MSRB"/>
    <property type="match status" value="1"/>
</dbReference>
<reference evidence="7" key="1">
    <citation type="submission" date="2021-03" db="EMBL/GenBank/DDBJ databases">
        <title>Draft genome sequence of rust myrtle Austropuccinia psidii MF-1, a brazilian biotype.</title>
        <authorList>
            <person name="Quecine M.C."/>
            <person name="Pachon D.M.R."/>
            <person name="Bonatelli M.L."/>
            <person name="Correr F.H."/>
            <person name="Franceschini L.M."/>
            <person name="Leite T.F."/>
            <person name="Margarido G.R.A."/>
            <person name="Almeida C.A."/>
            <person name="Ferrarezi J.A."/>
            <person name="Labate C.A."/>
        </authorList>
    </citation>
    <scope>NUCLEOTIDE SEQUENCE</scope>
    <source>
        <strain evidence="7">MF-1</strain>
    </source>
</reference>
<comment type="catalytic activity">
    <reaction evidence="5">
        <text>L-methionyl-[protein] + [thioredoxin]-disulfide + H2O = L-methionyl-(R)-S-oxide-[protein] + [thioredoxin]-dithiol</text>
        <dbReference type="Rhea" id="RHEA:24164"/>
        <dbReference type="Rhea" id="RHEA-COMP:10698"/>
        <dbReference type="Rhea" id="RHEA-COMP:10700"/>
        <dbReference type="Rhea" id="RHEA-COMP:12313"/>
        <dbReference type="Rhea" id="RHEA-COMP:12314"/>
        <dbReference type="ChEBI" id="CHEBI:15377"/>
        <dbReference type="ChEBI" id="CHEBI:16044"/>
        <dbReference type="ChEBI" id="CHEBI:29950"/>
        <dbReference type="ChEBI" id="CHEBI:45764"/>
        <dbReference type="ChEBI" id="CHEBI:50058"/>
        <dbReference type="EC" id="1.8.4.12"/>
    </reaction>
</comment>
<dbReference type="GO" id="GO:0006979">
    <property type="term" value="P:response to oxidative stress"/>
    <property type="evidence" value="ECO:0007669"/>
    <property type="project" value="InterPro"/>
</dbReference>
<evidence type="ECO:0000259" key="6">
    <source>
        <dbReference type="PROSITE" id="PS51790"/>
    </source>
</evidence>
<comment type="similarity">
    <text evidence="1 5">Belongs to the MsrB Met sulfoxide reductase family.</text>
</comment>
<dbReference type="GO" id="GO:0030091">
    <property type="term" value="P:protein repair"/>
    <property type="evidence" value="ECO:0007669"/>
    <property type="project" value="InterPro"/>
</dbReference>
<dbReference type="PANTHER" id="PTHR46081:SF8">
    <property type="entry name" value="PEPTIDE METHIONINE SULFOXIDE REDUCTASE 2"/>
    <property type="match status" value="1"/>
</dbReference>
<keyword evidence="3 5" id="KW-0862">Zinc</keyword>
<gene>
    <name evidence="7" type="ORF">O181_057391</name>
</gene>
<dbReference type="EC" id="1.8.4.12" evidence="5"/>
<dbReference type="Gene3D" id="2.170.150.20">
    <property type="entry name" value="Peptide methionine sulfoxide reductase"/>
    <property type="match status" value="1"/>
</dbReference>
<accession>A0A9Q3HTV8</accession>
<dbReference type="InterPro" id="IPR002579">
    <property type="entry name" value="Met_Sox_Rdtase_MsrB_dom"/>
</dbReference>
<evidence type="ECO:0000256" key="4">
    <source>
        <dbReference type="ARBA" id="ARBA00023002"/>
    </source>
</evidence>
<evidence type="ECO:0000256" key="1">
    <source>
        <dbReference type="ARBA" id="ARBA00007174"/>
    </source>
</evidence>
<protein>
    <recommendedName>
        <fullName evidence="5">Peptide-methionine (R)-S-oxide reductase</fullName>
        <ecNumber evidence="5">1.8.4.12</ecNumber>
    </recommendedName>
</protein>
<evidence type="ECO:0000256" key="2">
    <source>
        <dbReference type="ARBA" id="ARBA00022723"/>
    </source>
</evidence>
<keyword evidence="4 5" id="KW-0560">Oxidoreductase</keyword>
<dbReference type="Proteomes" id="UP000765509">
    <property type="component" value="Unassembled WGS sequence"/>
</dbReference>
<dbReference type="EMBL" id="AVOT02026106">
    <property type="protein sequence ID" value="MBW0517676.1"/>
    <property type="molecule type" value="Genomic_DNA"/>
</dbReference>
<feature type="domain" description="MsrB" evidence="6">
    <location>
        <begin position="121"/>
        <end position="245"/>
    </location>
</feature>
<dbReference type="NCBIfam" id="TIGR00357">
    <property type="entry name" value="peptide-methionine (R)-S-oxide reductase MsrB"/>
    <property type="match status" value="1"/>
</dbReference>
<dbReference type="GO" id="GO:0046872">
    <property type="term" value="F:metal ion binding"/>
    <property type="evidence" value="ECO:0007669"/>
    <property type="project" value="UniProtKB-KW"/>
</dbReference>
<evidence type="ECO:0000256" key="3">
    <source>
        <dbReference type="ARBA" id="ARBA00022833"/>
    </source>
</evidence>
<dbReference type="AlphaFoldDB" id="A0A9Q3HTV8"/>
<evidence type="ECO:0000256" key="5">
    <source>
        <dbReference type="RuleBase" id="RU365044"/>
    </source>
</evidence>
<sequence>MAAELVGARLFNLSSSNIQAKGIHQLRKAPRFRLQMSKLVSSNLTSSIHQIVHINRLWLPVITGILLSGSFYSLFKKLSPPSSLRSSFSTLSISSQPSASCHSLKEKLSPSGMSDPLPKTEEEWRLKLTPEQFRILRLKGTESAGTGKYNNHQATQGVYECAGCGAPLYRFDHKFNSGCGWPAFFDAIPGAVSRTADRKFGILRTEITCTNCGGHLGHVFEGEGYGYETDERHCVNSVSIKFNEQSSAPQNQTKQ</sequence>
<dbReference type="GO" id="GO:0033743">
    <property type="term" value="F:peptide-methionine (R)-S-oxide reductase activity"/>
    <property type="evidence" value="ECO:0007669"/>
    <property type="project" value="UniProtKB-EC"/>
</dbReference>
<dbReference type="Pfam" id="PF01641">
    <property type="entry name" value="SelR"/>
    <property type="match status" value="1"/>
</dbReference>
<dbReference type="InterPro" id="IPR011057">
    <property type="entry name" value="Mss4-like_sf"/>
</dbReference>
<dbReference type="SUPFAM" id="SSF51316">
    <property type="entry name" value="Mss4-like"/>
    <property type="match status" value="1"/>
</dbReference>
<evidence type="ECO:0000313" key="8">
    <source>
        <dbReference type="Proteomes" id="UP000765509"/>
    </source>
</evidence>
<dbReference type="PANTHER" id="PTHR46081">
    <property type="entry name" value="PEPTIDE METHIONINE SULFOXIDE REDUCTASE 2"/>
    <property type="match status" value="1"/>
</dbReference>
<comment type="cofactor">
    <cofactor evidence="5">
        <name>Zn(2+)</name>
        <dbReference type="ChEBI" id="CHEBI:29105"/>
    </cofactor>
    <text evidence="5">Binds 1 zinc ion per subunit.</text>
</comment>
<dbReference type="OrthoDB" id="44061at2759"/>
<name>A0A9Q3HTV8_9BASI</name>
<evidence type="ECO:0000313" key="7">
    <source>
        <dbReference type="EMBL" id="MBW0517676.1"/>
    </source>
</evidence>
<dbReference type="InterPro" id="IPR028427">
    <property type="entry name" value="Met_Sox_Rdtase_MsrB"/>
</dbReference>
<proteinExistence type="inferred from homology"/>
<keyword evidence="2 5" id="KW-0479">Metal-binding</keyword>
<organism evidence="7 8">
    <name type="scientific">Austropuccinia psidii MF-1</name>
    <dbReference type="NCBI Taxonomy" id="1389203"/>
    <lineage>
        <taxon>Eukaryota</taxon>
        <taxon>Fungi</taxon>
        <taxon>Dikarya</taxon>
        <taxon>Basidiomycota</taxon>
        <taxon>Pucciniomycotina</taxon>
        <taxon>Pucciniomycetes</taxon>
        <taxon>Pucciniales</taxon>
        <taxon>Sphaerophragmiaceae</taxon>
        <taxon>Austropuccinia</taxon>
    </lineage>
</organism>
<keyword evidence="8" id="KW-1185">Reference proteome</keyword>